<proteinExistence type="predicted"/>
<feature type="non-terminal residue" evidence="1">
    <location>
        <position position="1"/>
    </location>
</feature>
<gene>
    <name evidence="1" type="ORF">AMECASPLE_033369</name>
</gene>
<evidence type="ECO:0000313" key="1">
    <source>
        <dbReference type="EMBL" id="MEQ2308930.1"/>
    </source>
</evidence>
<organism evidence="1 2">
    <name type="scientific">Ameca splendens</name>
    <dbReference type="NCBI Taxonomy" id="208324"/>
    <lineage>
        <taxon>Eukaryota</taxon>
        <taxon>Metazoa</taxon>
        <taxon>Chordata</taxon>
        <taxon>Craniata</taxon>
        <taxon>Vertebrata</taxon>
        <taxon>Euteleostomi</taxon>
        <taxon>Actinopterygii</taxon>
        <taxon>Neopterygii</taxon>
        <taxon>Teleostei</taxon>
        <taxon>Neoteleostei</taxon>
        <taxon>Acanthomorphata</taxon>
        <taxon>Ovalentaria</taxon>
        <taxon>Atherinomorphae</taxon>
        <taxon>Cyprinodontiformes</taxon>
        <taxon>Goodeidae</taxon>
        <taxon>Ameca</taxon>
    </lineage>
</organism>
<reference evidence="1 2" key="1">
    <citation type="submission" date="2021-06" db="EMBL/GenBank/DDBJ databases">
        <authorList>
            <person name="Palmer J.M."/>
        </authorList>
    </citation>
    <scope>NUCLEOTIDE SEQUENCE [LARGE SCALE GENOMIC DNA]</scope>
    <source>
        <strain evidence="1 2">AS_MEX2019</strain>
        <tissue evidence="1">Muscle</tissue>
    </source>
</reference>
<keyword evidence="2" id="KW-1185">Reference proteome</keyword>
<sequence>AVKDISPVFPLIAFEPGSLRAEIYTTGSDEEIKRKYDWTETGGNEERVSFCKYLSCNKYSCFTKILSSIIASLTFNLYE</sequence>
<name>A0ABV0ZTS1_9TELE</name>
<dbReference type="Proteomes" id="UP001469553">
    <property type="component" value="Unassembled WGS sequence"/>
</dbReference>
<comment type="caution">
    <text evidence="1">The sequence shown here is derived from an EMBL/GenBank/DDBJ whole genome shotgun (WGS) entry which is preliminary data.</text>
</comment>
<protein>
    <submittedName>
        <fullName evidence="1">Uncharacterized protein</fullName>
    </submittedName>
</protein>
<evidence type="ECO:0000313" key="2">
    <source>
        <dbReference type="Proteomes" id="UP001469553"/>
    </source>
</evidence>
<accession>A0ABV0ZTS1</accession>
<dbReference type="EMBL" id="JAHRIP010070346">
    <property type="protein sequence ID" value="MEQ2308930.1"/>
    <property type="molecule type" value="Genomic_DNA"/>
</dbReference>